<sequence length="132" mass="13325">GGDPGPEPTRYEAENATISNGVVESNHPGFSGTGFVNYDNAVGGYVEWTVNATAAGATKLTFGYANGTADNRPVALTVNGTAVGNVDFPSTSVWTTYTSVTTTANLNAGANTVRATATTANGGPNADYLDVG</sequence>
<evidence type="ECO:0000259" key="1">
    <source>
        <dbReference type="PROSITE" id="PS51175"/>
    </source>
</evidence>
<evidence type="ECO:0000313" key="3">
    <source>
        <dbReference type="Proteomes" id="UP001597045"/>
    </source>
</evidence>
<dbReference type="Gene3D" id="2.60.120.260">
    <property type="entry name" value="Galactose-binding domain-like"/>
    <property type="match status" value="1"/>
</dbReference>
<dbReference type="EMBL" id="JBHTIS010001171">
    <property type="protein sequence ID" value="MFD1047624.1"/>
    <property type="molecule type" value="Genomic_DNA"/>
</dbReference>
<gene>
    <name evidence="2" type="ORF">ACFQ1S_19825</name>
</gene>
<organism evidence="2 3">
    <name type="scientific">Kibdelosporangium lantanae</name>
    <dbReference type="NCBI Taxonomy" id="1497396"/>
    <lineage>
        <taxon>Bacteria</taxon>
        <taxon>Bacillati</taxon>
        <taxon>Actinomycetota</taxon>
        <taxon>Actinomycetes</taxon>
        <taxon>Pseudonocardiales</taxon>
        <taxon>Pseudonocardiaceae</taxon>
        <taxon>Kibdelosporangium</taxon>
    </lineage>
</organism>
<name>A0ABW3MDD6_9PSEU</name>
<dbReference type="Proteomes" id="UP001597045">
    <property type="component" value="Unassembled WGS sequence"/>
</dbReference>
<keyword evidence="3" id="KW-1185">Reference proteome</keyword>
<accession>A0ABW3MDD6</accession>
<dbReference type="PROSITE" id="PS51175">
    <property type="entry name" value="CBM6"/>
    <property type="match status" value="1"/>
</dbReference>
<comment type="caution">
    <text evidence="2">The sequence shown here is derived from an EMBL/GenBank/DDBJ whole genome shotgun (WGS) entry which is preliminary data.</text>
</comment>
<dbReference type="Pfam" id="PF16990">
    <property type="entry name" value="CBM_35"/>
    <property type="match status" value="1"/>
</dbReference>
<feature type="non-terminal residue" evidence="2">
    <location>
        <position position="1"/>
    </location>
</feature>
<feature type="domain" description="CBM6" evidence="1">
    <location>
        <begin position="9"/>
        <end position="132"/>
    </location>
</feature>
<evidence type="ECO:0000313" key="2">
    <source>
        <dbReference type="EMBL" id="MFD1047624.1"/>
    </source>
</evidence>
<dbReference type="SUPFAM" id="SSF49785">
    <property type="entry name" value="Galactose-binding domain-like"/>
    <property type="match status" value="1"/>
</dbReference>
<proteinExistence type="predicted"/>
<dbReference type="InterPro" id="IPR008979">
    <property type="entry name" value="Galactose-bd-like_sf"/>
</dbReference>
<dbReference type="CDD" id="cd04082">
    <property type="entry name" value="CBM35_pectate_lyase-like"/>
    <property type="match status" value="1"/>
</dbReference>
<reference evidence="3" key="1">
    <citation type="journal article" date="2019" name="Int. J. Syst. Evol. Microbiol.">
        <title>The Global Catalogue of Microorganisms (GCM) 10K type strain sequencing project: providing services to taxonomists for standard genome sequencing and annotation.</title>
        <authorList>
            <consortium name="The Broad Institute Genomics Platform"/>
            <consortium name="The Broad Institute Genome Sequencing Center for Infectious Disease"/>
            <person name="Wu L."/>
            <person name="Ma J."/>
        </authorList>
    </citation>
    <scope>NUCLEOTIDE SEQUENCE [LARGE SCALE GENOMIC DNA]</scope>
    <source>
        <strain evidence="3">JCM 31486</strain>
    </source>
</reference>
<dbReference type="InterPro" id="IPR005084">
    <property type="entry name" value="CBM6"/>
</dbReference>
<protein>
    <submittedName>
        <fullName evidence="2">CBM35 domain-containing protein</fullName>
    </submittedName>
</protein>